<keyword evidence="2" id="KW-1185">Reference proteome</keyword>
<name>A0ABW0PF10_9BURK</name>
<accession>A0ABW0PF10</accession>
<reference evidence="2" key="1">
    <citation type="journal article" date="2019" name="Int. J. Syst. Evol. Microbiol.">
        <title>The Global Catalogue of Microorganisms (GCM) 10K type strain sequencing project: providing services to taxonomists for standard genome sequencing and annotation.</title>
        <authorList>
            <consortium name="The Broad Institute Genomics Platform"/>
            <consortium name="The Broad Institute Genome Sequencing Center for Infectious Disease"/>
            <person name="Wu L."/>
            <person name="Ma J."/>
        </authorList>
    </citation>
    <scope>NUCLEOTIDE SEQUENCE [LARGE SCALE GENOMIC DNA]</scope>
    <source>
        <strain evidence="2">CCUG 38813</strain>
    </source>
</reference>
<protein>
    <submittedName>
        <fullName evidence="1">Uncharacterized protein</fullName>
    </submittedName>
</protein>
<sequence length="72" mass="7403">MADKPAGVGAARVESVFINEAGSASILLRAVDADGTDLDQQLQFPLFYARCAMAPSDLAQADAEDPPSAPAP</sequence>
<dbReference type="EMBL" id="JBHSMS010000026">
    <property type="protein sequence ID" value="MFC5511005.1"/>
    <property type="molecule type" value="Genomic_DNA"/>
</dbReference>
<evidence type="ECO:0000313" key="1">
    <source>
        <dbReference type="EMBL" id="MFC5511005.1"/>
    </source>
</evidence>
<evidence type="ECO:0000313" key="2">
    <source>
        <dbReference type="Proteomes" id="UP001596031"/>
    </source>
</evidence>
<proteinExistence type="predicted"/>
<comment type="caution">
    <text evidence="1">The sequence shown here is derived from an EMBL/GenBank/DDBJ whole genome shotgun (WGS) entry which is preliminary data.</text>
</comment>
<organism evidence="1 2">
    <name type="scientific">Massilia jejuensis</name>
    <dbReference type="NCBI Taxonomy" id="648894"/>
    <lineage>
        <taxon>Bacteria</taxon>
        <taxon>Pseudomonadati</taxon>
        <taxon>Pseudomonadota</taxon>
        <taxon>Betaproteobacteria</taxon>
        <taxon>Burkholderiales</taxon>
        <taxon>Oxalobacteraceae</taxon>
        <taxon>Telluria group</taxon>
        <taxon>Massilia</taxon>
    </lineage>
</organism>
<dbReference type="Proteomes" id="UP001596031">
    <property type="component" value="Unassembled WGS sequence"/>
</dbReference>
<gene>
    <name evidence="1" type="ORF">ACFPOU_07690</name>
</gene>
<dbReference type="RefSeq" id="WP_379719092.1">
    <property type="nucleotide sequence ID" value="NZ_JBHSMS010000026.1"/>
</dbReference>